<feature type="signal peptide" evidence="2">
    <location>
        <begin position="1"/>
        <end position="33"/>
    </location>
</feature>
<protein>
    <submittedName>
        <fullName evidence="3">Uncharacterized protein</fullName>
    </submittedName>
</protein>
<dbReference type="EMBL" id="NESQ01000008">
    <property type="protein sequence ID" value="PUU83676.1"/>
    <property type="molecule type" value="Genomic_DNA"/>
</dbReference>
<dbReference type="Proteomes" id="UP000244722">
    <property type="component" value="Unassembled WGS sequence"/>
</dbReference>
<evidence type="ECO:0000313" key="3">
    <source>
        <dbReference type="EMBL" id="PUU83676.1"/>
    </source>
</evidence>
<gene>
    <name evidence="3" type="ORF">B9Z19DRAFT_1060787</name>
</gene>
<proteinExistence type="predicted"/>
<comment type="caution">
    <text evidence="3">The sequence shown here is derived from an EMBL/GenBank/DDBJ whole genome shotgun (WGS) entry which is preliminary data.</text>
</comment>
<sequence>MTPYISSPASVSSTAQRILMLVSFSFFLGQAYTADLPADSILEGPQQSKHPKRNPGTPIKSYKYNNSADGGWGGAFGMPKFDPEKLSAVVGGMEFPFNGGYTTYTTAAVDNGTRVQYEGGYCAIVAYAAGREEPVS</sequence>
<feature type="region of interest" description="Disordered" evidence="1">
    <location>
        <begin position="41"/>
        <end position="61"/>
    </location>
</feature>
<evidence type="ECO:0000313" key="4">
    <source>
        <dbReference type="Proteomes" id="UP000244722"/>
    </source>
</evidence>
<reference evidence="3 4" key="1">
    <citation type="submission" date="2017-04" db="EMBL/GenBank/DDBJ databases">
        <title>Draft genome sequence of Tuber borchii Vittad., a whitish edible truffle.</title>
        <authorList>
            <consortium name="DOE Joint Genome Institute"/>
            <person name="Murat C."/>
            <person name="Kuo A."/>
            <person name="Barry K.W."/>
            <person name="Clum A."/>
            <person name="Dockter R.B."/>
            <person name="Fauchery L."/>
            <person name="Iotti M."/>
            <person name="Kohler A."/>
            <person name="Labutti K."/>
            <person name="Lindquist E.A."/>
            <person name="Lipzen A."/>
            <person name="Ohm R.A."/>
            <person name="Wang M."/>
            <person name="Grigoriev I.V."/>
            <person name="Zambonelli A."/>
            <person name="Martin F.M."/>
        </authorList>
    </citation>
    <scope>NUCLEOTIDE SEQUENCE [LARGE SCALE GENOMIC DNA]</scope>
    <source>
        <strain evidence="3 4">Tbo3840</strain>
    </source>
</reference>
<organism evidence="3 4">
    <name type="scientific">Tuber borchii</name>
    <name type="common">White truffle</name>
    <dbReference type="NCBI Taxonomy" id="42251"/>
    <lineage>
        <taxon>Eukaryota</taxon>
        <taxon>Fungi</taxon>
        <taxon>Dikarya</taxon>
        <taxon>Ascomycota</taxon>
        <taxon>Pezizomycotina</taxon>
        <taxon>Pezizomycetes</taxon>
        <taxon>Pezizales</taxon>
        <taxon>Tuberaceae</taxon>
        <taxon>Tuber</taxon>
    </lineage>
</organism>
<evidence type="ECO:0000256" key="1">
    <source>
        <dbReference type="SAM" id="MobiDB-lite"/>
    </source>
</evidence>
<feature type="chain" id="PRO_5015549787" evidence="2">
    <location>
        <begin position="34"/>
        <end position="136"/>
    </location>
</feature>
<evidence type="ECO:0000256" key="2">
    <source>
        <dbReference type="SAM" id="SignalP"/>
    </source>
</evidence>
<name>A0A2T7A7F7_TUBBO</name>
<keyword evidence="4" id="KW-1185">Reference proteome</keyword>
<keyword evidence="2" id="KW-0732">Signal</keyword>
<accession>A0A2T7A7F7</accession>
<dbReference type="AlphaFoldDB" id="A0A2T7A7F7"/>